<comment type="subcellular location">
    <subcellularLocation>
        <location evidence="1">Membrane</location>
        <topology evidence="1">Single-pass type I membrane protein</topology>
    </subcellularLocation>
</comment>
<evidence type="ECO:0000256" key="6">
    <source>
        <dbReference type="SAM" id="Phobius"/>
    </source>
</evidence>
<sequence>FFYRKYKTCALFGCYVAHCQFTSPDGHDAMFVDQFYFNKVLEVQYNSSVGKVVGYTKNGIKVADKLNEMSKCFTMGARIQVIFTKHHSNYLETVSLSFIEPYVWLRSVDAADSRRPSMLVCSAYNFYPKQIKLTWLRDGKQTTTDVTSTEELPNGNWLYQIHSYLEYTPTPEEKISCMVEHASLMKPMIYDWEPSPDSGRDKIAVGAAGLLLGLVFSVAGLIYYKKKSSGERFFLINIK</sequence>
<dbReference type="InterPro" id="IPR003597">
    <property type="entry name" value="Ig_C1-set"/>
</dbReference>
<dbReference type="PANTHER" id="PTHR19944">
    <property type="entry name" value="MHC CLASS II-RELATED"/>
    <property type="match status" value="1"/>
</dbReference>
<dbReference type="GO" id="GO:0006955">
    <property type="term" value="P:immune response"/>
    <property type="evidence" value="ECO:0007669"/>
    <property type="project" value="InterPro"/>
</dbReference>
<dbReference type="Pfam" id="PF00969">
    <property type="entry name" value="MHC_II_beta"/>
    <property type="match status" value="1"/>
</dbReference>
<dbReference type="InterPro" id="IPR050160">
    <property type="entry name" value="MHC/Immunoglobulin"/>
</dbReference>
<evidence type="ECO:0000256" key="5">
    <source>
        <dbReference type="ARBA" id="ARBA00023180"/>
    </source>
</evidence>
<feature type="domain" description="Ig-like" evidence="7">
    <location>
        <begin position="101"/>
        <end position="183"/>
    </location>
</feature>
<evidence type="ECO:0000313" key="9">
    <source>
        <dbReference type="Proteomes" id="UP000261580"/>
    </source>
</evidence>
<dbReference type="SUPFAM" id="SSF54452">
    <property type="entry name" value="MHC antigen-recognition domain"/>
    <property type="match status" value="1"/>
</dbReference>
<dbReference type="InterPro" id="IPR013783">
    <property type="entry name" value="Ig-like_fold"/>
</dbReference>
<dbReference type="InterPro" id="IPR007110">
    <property type="entry name" value="Ig-like_dom"/>
</dbReference>
<dbReference type="InterPro" id="IPR014745">
    <property type="entry name" value="MHC_II_a/b_N"/>
</dbReference>
<dbReference type="InterPro" id="IPR011162">
    <property type="entry name" value="MHC_I/II-like_Ag-recog"/>
</dbReference>
<reference evidence="8" key="1">
    <citation type="submission" date="2025-08" db="UniProtKB">
        <authorList>
            <consortium name="Ensembl"/>
        </authorList>
    </citation>
    <scope>IDENTIFICATION</scope>
</reference>
<keyword evidence="5" id="KW-0325">Glycoprotein</keyword>
<dbReference type="Gene3D" id="3.10.320.10">
    <property type="entry name" value="Class II Histocompatibility Antigen, M Beta Chain, Chain B, domain 1"/>
    <property type="match status" value="1"/>
</dbReference>
<dbReference type="GO" id="GO:0019882">
    <property type="term" value="P:antigen processing and presentation"/>
    <property type="evidence" value="ECO:0007669"/>
    <property type="project" value="InterPro"/>
</dbReference>
<keyword evidence="6" id="KW-0472">Membrane</keyword>
<dbReference type="Bgee" id="ENSNBRG00000007220">
    <property type="expression patterns" value="Expressed in zone of skin and 2 other cell types or tissues"/>
</dbReference>
<evidence type="ECO:0000256" key="1">
    <source>
        <dbReference type="ARBA" id="ARBA00004479"/>
    </source>
</evidence>
<proteinExistence type="predicted"/>
<feature type="transmembrane region" description="Helical" evidence="6">
    <location>
        <begin position="203"/>
        <end position="224"/>
    </location>
</feature>
<dbReference type="InterPro" id="IPR036179">
    <property type="entry name" value="Ig-like_dom_sf"/>
</dbReference>
<evidence type="ECO:0000256" key="4">
    <source>
        <dbReference type="ARBA" id="ARBA00023157"/>
    </source>
</evidence>
<name>A0A3Q4MH09_NEOBR</name>
<dbReference type="GeneTree" id="ENSGT00950000183127"/>
<dbReference type="InterPro" id="IPR000353">
    <property type="entry name" value="MHC_II_b_N"/>
</dbReference>
<evidence type="ECO:0000256" key="3">
    <source>
        <dbReference type="ARBA" id="ARBA00022989"/>
    </source>
</evidence>
<dbReference type="SUPFAM" id="SSF48726">
    <property type="entry name" value="Immunoglobulin"/>
    <property type="match status" value="1"/>
</dbReference>
<keyword evidence="3 6" id="KW-1133">Transmembrane helix</keyword>
<organism evidence="8 9">
    <name type="scientific">Neolamprologus brichardi</name>
    <name type="common">Fairy cichlid</name>
    <name type="synonym">Lamprologus brichardi</name>
    <dbReference type="NCBI Taxonomy" id="32507"/>
    <lineage>
        <taxon>Eukaryota</taxon>
        <taxon>Metazoa</taxon>
        <taxon>Chordata</taxon>
        <taxon>Craniata</taxon>
        <taxon>Vertebrata</taxon>
        <taxon>Euteleostomi</taxon>
        <taxon>Actinopterygii</taxon>
        <taxon>Neopterygii</taxon>
        <taxon>Teleostei</taxon>
        <taxon>Neoteleostei</taxon>
        <taxon>Acanthomorphata</taxon>
        <taxon>Ovalentaria</taxon>
        <taxon>Cichlomorphae</taxon>
        <taxon>Cichliformes</taxon>
        <taxon>Cichlidae</taxon>
        <taxon>African cichlids</taxon>
        <taxon>Pseudocrenilabrinae</taxon>
        <taxon>Lamprologini</taxon>
        <taxon>Neolamprologus</taxon>
    </lineage>
</organism>
<dbReference type="PROSITE" id="PS50835">
    <property type="entry name" value="IG_LIKE"/>
    <property type="match status" value="1"/>
</dbReference>
<keyword evidence="4" id="KW-1015">Disulfide bond</keyword>
<reference evidence="8" key="2">
    <citation type="submission" date="2025-09" db="UniProtKB">
        <authorList>
            <consortium name="Ensembl"/>
        </authorList>
    </citation>
    <scope>IDENTIFICATION</scope>
</reference>
<dbReference type="Proteomes" id="UP000261580">
    <property type="component" value="Unassembled WGS sequence"/>
</dbReference>
<dbReference type="AlphaFoldDB" id="A0A3Q4MH09"/>
<dbReference type="SMART" id="SM00407">
    <property type="entry name" value="IGc1"/>
    <property type="match status" value="1"/>
</dbReference>
<evidence type="ECO:0000259" key="7">
    <source>
        <dbReference type="PROSITE" id="PS50835"/>
    </source>
</evidence>
<accession>A0A3Q4MH09</accession>
<evidence type="ECO:0000256" key="2">
    <source>
        <dbReference type="ARBA" id="ARBA00022692"/>
    </source>
</evidence>
<dbReference type="Pfam" id="PF07654">
    <property type="entry name" value="C1-set"/>
    <property type="match status" value="1"/>
</dbReference>
<dbReference type="PANTHER" id="PTHR19944:SF99">
    <property type="entry name" value="HLA CLASS II HISTOCOMPATIBILITY ANTIGEN, DRB1 BETA CHAIN"/>
    <property type="match status" value="1"/>
</dbReference>
<keyword evidence="9" id="KW-1185">Reference proteome</keyword>
<protein>
    <recommendedName>
        <fullName evidence="7">Ig-like domain-containing protein</fullName>
    </recommendedName>
</protein>
<dbReference type="Ensembl" id="ENSNBRT00000010306.1">
    <property type="protein sequence ID" value="ENSNBRP00000010029.1"/>
    <property type="gene ID" value="ENSNBRG00000007220.1"/>
</dbReference>
<evidence type="ECO:0000313" key="8">
    <source>
        <dbReference type="Ensembl" id="ENSNBRP00000010029.1"/>
    </source>
</evidence>
<dbReference type="Gene3D" id="2.60.40.10">
    <property type="entry name" value="Immunoglobulins"/>
    <property type="match status" value="1"/>
</dbReference>
<keyword evidence="2 6" id="KW-0812">Transmembrane</keyword>
<dbReference type="GO" id="GO:0042613">
    <property type="term" value="C:MHC class II protein complex"/>
    <property type="evidence" value="ECO:0007669"/>
    <property type="project" value="InterPro"/>
</dbReference>